<accession>A0AAV2MHE5</accession>
<proteinExistence type="predicted"/>
<feature type="compositionally biased region" description="Low complexity" evidence="1">
    <location>
        <begin position="169"/>
        <end position="178"/>
    </location>
</feature>
<evidence type="ECO:0000313" key="3">
    <source>
        <dbReference type="Proteomes" id="UP001497482"/>
    </source>
</evidence>
<gene>
    <name evidence="2" type="ORF">KC01_LOCUS39130</name>
</gene>
<sequence>MVVKRNCSRSGAGGKGTTLFKYFPVMDVILGQRPIVTSLNTVLNSIGNEEEEEDPDVGALEEDMSHDLASFEDNPPATPPNPPSTSVAEDEVGDGRSGRWRCPRSRRSSLQSVLREPAQQDNAVLNNIAQVLARAMDCFERSTAAAERHASALEALVGRHKQPHPTPNYQQHPQAPYFHQHHPPAQHPQFTQPQQSQYQHQAMFESEPATSSQSHSPSYQTL</sequence>
<evidence type="ECO:0000256" key="1">
    <source>
        <dbReference type="SAM" id="MobiDB-lite"/>
    </source>
</evidence>
<name>A0AAV2MHE5_KNICA</name>
<feature type="region of interest" description="Disordered" evidence="1">
    <location>
        <begin position="160"/>
        <end position="222"/>
    </location>
</feature>
<evidence type="ECO:0000313" key="2">
    <source>
        <dbReference type="EMBL" id="CAL1612839.1"/>
    </source>
</evidence>
<reference evidence="2 3" key="1">
    <citation type="submission" date="2024-04" db="EMBL/GenBank/DDBJ databases">
        <authorList>
            <person name="Waldvogel A.-M."/>
            <person name="Schoenle A."/>
        </authorList>
    </citation>
    <scope>NUCLEOTIDE SEQUENCE [LARGE SCALE GENOMIC DNA]</scope>
</reference>
<feature type="compositionally biased region" description="Basic residues" evidence="1">
    <location>
        <begin position="98"/>
        <end position="107"/>
    </location>
</feature>
<dbReference type="EMBL" id="OZ035830">
    <property type="protein sequence ID" value="CAL1612839.1"/>
    <property type="molecule type" value="Genomic_DNA"/>
</dbReference>
<organism evidence="2 3">
    <name type="scientific">Knipowitschia caucasica</name>
    <name type="common">Caucasian dwarf goby</name>
    <name type="synonym">Pomatoschistus caucasicus</name>
    <dbReference type="NCBI Taxonomy" id="637954"/>
    <lineage>
        <taxon>Eukaryota</taxon>
        <taxon>Metazoa</taxon>
        <taxon>Chordata</taxon>
        <taxon>Craniata</taxon>
        <taxon>Vertebrata</taxon>
        <taxon>Euteleostomi</taxon>
        <taxon>Actinopterygii</taxon>
        <taxon>Neopterygii</taxon>
        <taxon>Teleostei</taxon>
        <taxon>Neoteleostei</taxon>
        <taxon>Acanthomorphata</taxon>
        <taxon>Gobiaria</taxon>
        <taxon>Gobiiformes</taxon>
        <taxon>Gobioidei</taxon>
        <taxon>Gobiidae</taxon>
        <taxon>Gobiinae</taxon>
        <taxon>Knipowitschia</taxon>
    </lineage>
</organism>
<dbReference type="Proteomes" id="UP001497482">
    <property type="component" value="Chromosome 8"/>
</dbReference>
<feature type="compositionally biased region" description="Polar residues" evidence="1">
    <location>
        <begin position="208"/>
        <end position="222"/>
    </location>
</feature>
<feature type="region of interest" description="Disordered" evidence="1">
    <location>
        <begin position="46"/>
        <end position="116"/>
    </location>
</feature>
<dbReference type="AlphaFoldDB" id="A0AAV2MHE5"/>
<protein>
    <submittedName>
        <fullName evidence="2">Uncharacterized protein</fullName>
    </submittedName>
</protein>
<feature type="compositionally biased region" description="Low complexity" evidence="1">
    <location>
        <begin position="187"/>
        <end position="202"/>
    </location>
</feature>
<keyword evidence="3" id="KW-1185">Reference proteome</keyword>
<feature type="compositionally biased region" description="Acidic residues" evidence="1">
    <location>
        <begin position="48"/>
        <end position="64"/>
    </location>
</feature>